<evidence type="ECO:0000256" key="1">
    <source>
        <dbReference type="ARBA" id="ARBA00007150"/>
    </source>
</evidence>
<evidence type="ECO:0000256" key="2">
    <source>
        <dbReference type="ARBA" id="ARBA00022475"/>
    </source>
</evidence>
<dbReference type="NCBIfam" id="TIGR00544">
    <property type="entry name" value="lgt"/>
    <property type="match status" value="1"/>
</dbReference>
<feature type="binding site" evidence="7">
    <location>
        <position position="143"/>
    </location>
    <ligand>
        <name>a 1,2-diacyl-sn-glycero-3-phospho-(1'-sn-glycerol)</name>
        <dbReference type="ChEBI" id="CHEBI:64716"/>
    </ligand>
</feature>
<accession>A0A419W3R1</accession>
<keyword evidence="4 7" id="KW-0812">Transmembrane</keyword>
<evidence type="ECO:0000313" key="8">
    <source>
        <dbReference type="EMBL" id="RKD90083.1"/>
    </source>
</evidence>
<gene>
    <name evidence="7" type="primary">lgt</name>
    <name evidence="8" type="ORF">BC643_0419</name>
</gene>
<protein>
    <recommendedName>
        <fullName evidence="7">Phosphatidylglycerol--prolipoprotein diacylglyceryl transferase</fullName>
        <ecNumber evidence="7">2.5.1.145</ecNumber>
    </recommendedName>
</protein>
<evidence type="ECO:0000256" key="4">
    <source>
        <dbReference type="ARBA" id="ARBA00022692"/>
    </source>
</evidence>
<comment type="pathway">
    <text evidence="7">Protein modification; lipoprotein biosynthesis (diacylglyceryl transfer).</text>
</comment>
<dbReference type="GO" id="GO:0042158">
    <property type="term" value="P:lipoprotein biosynthetic process"/>
    <property type="evidence" value="ECO:0007669"/>
    <property type="project" value="UniProtKB-UniRule"/>
</dbReference>
<comment type="catalytic activity">
    <reaction evidence="7">
        <text>L-cysteinyl-[prolipoprotein] + a 1,2-diacyl-sn-glycero-3-phospho-(1'-sn-glycerol) = an S-1,2-diacyl-sn-glyceryl-L-cysteinyl-[prolipoprotein] + sn-glycerol 1-phosphate + H(+)</text>
        <dbReference type="Rhea" id="RHEA:56712"/>
        <dbReference type="Rhea" id="RHEA-COMP:14679"/>
        <dbReference type="Rhea" id="RHEA-COMP:14680"/>
        <dbReference type="ChEBI" id="CHEBI:15378"/>
        <dbReference type="ChEBI" id="CHEBI:29950"/>
        <dbReference type="ChEBI" id="CHEBI:57685"/>
        <dbReference type="ChEBI" id="CHEBI:64716"/>
        <dbReference type="ChEBI" id="CHEBI:140658"/>
        <dbReference type="EC" id="2.5.1.145"/>
    </reaction>
</comment>
<feature type="transmembrane region" description="Helical" evidence="7">
    <location>
        <begin position="127"/>
        <end position="144"/>
    </location>
</feature>
<dbReference type="PANTHER" id="PTHR30589:SF0">
    <property type="entry name" value="PHOSPHATIDYLGLYCEROL--PROLIPOPROTEIN DIACYLGLYCERYL TRANSFERASE"/>
    <property type="match status" value="1"/>
</dbReference>
<comment type="function">
    <text evidence="7">Catalyzes the transfer of the diacylglyceryl group from phosphatidylglycerol to the sulfhydryl group of the N-terminal cysteine of a prolipoprotein, the first step in the formation of mature lipoproteins.</text>
</comment>
<dbReference type="EMBL" id="RAPN01000001">
    <property type="protein sequence ID" value="RKD90083.1"/>
    <property type="molecule type" value="Genomic_DNA"/>
</dbReference>
<keyword evidence="9" id="KW-1185">Reference proteome</keyword>
<comment type="similarity">
    <text evidence="1 7">Belongs to the Lgt family.</text>
</comment>
<proteinExistence type="inferred from homology"/>
<keyword evidence="6 7" id="KW-0472">Membrane</keyword>
<dbReference type="RefSeq" id="WP_211337951.1">
    <property type="nucleotide sequence ID" value="NZ_RAPN01000001.1"/>
</dbReference>
<keyword evidence="5 7" id="KW-1133">Transmembrane helix</keyword>
<keyword evidence="3 7" id="KW-0808">Transferase</keyword>
<comment type="subcellular location">
    <subcellularLocation>
        <location evidence="7">Cell membrane</location>
        <topology evidence="7">Multi-pass membrane protein</topology>
    </subcellularLocation>
</comment>
<evidence type="ECO:0000256" key="7">
    <source>
        <dbReference type="HAMAP-Rule" id="MF_01147"/>
    </source>
</evidence>
<dbReference type="GO" id="GO:0005886">
    <property type="term" value="C:plasma membrane"/>
    <property type="evidence" value="ECO:0007669"/>
    <property type="project" value="UniProtKB-SubCell"/>
</dbReference>
<dbReference type="Pfam" id="PF01790">
    <property type="entry name" value="LGT"/>
    <property type="match status" value="1"/>
</dbReference>
<feature type="transmembrane region" description="Helical" evidence="7">
    <location>
        <begin position="235"/>
        <end position="258"/>
    </location>
</feature>
<comment type="caution">
    <text evidence="8">The sequence shown here is derived from an EMBL/GenBank/DDBJ whole genome shotgun (WGS) entry which is preliminary data.</text>
</comment>
<sequence length="273" mass="31227">MQLILNFIHWNVSPEIFHIGSLSVRWYGLLFAVGFLVGYNIGERMFKFDGTDLKWLESLFIYLLVSTVIGARLGHVLFYGWDYYSQHPAEIIKVWHGGLASHGGAIGIFIALIIWSRKVSKRSVLWVLDRVVVPTALVAAMIRFGNLMNSEIYGIQTNMPWGFIFERNGETVAKHPTQIYESLSYLVTFGLLMFLYFKTNLRKKEGFIVGLFFVMVFLSRFLIEFIKEDQEAFEAGMALNMGQILSIPFVLGGLFLIFRALKKPDVNYPAAKK</sequence>
<dbReference type="PANTHER" id="PTHR30589">
    <property type="entry name" value="PROLIPOPROTEIN DIACYLGLYCERYL TRANSFERASE"/>
    <property type="match status" value="1"/>
</dbReference>
<evidence type="ECO:0000256" key="3">
    <source>
        <dbReference type="ARBA" id="ARBA00022679"/>
    </source>
</evidence>
<dbReference type="InterPro" id="IPR001640">
    <property type="entry name" value="Lgt"/>
</dbReference>
<feature type="transmembrane region" description="Helical" evidence="7">
    <location>
        <begin position="179"/>
        <end position="197"/>
    </location>
</feature>
<dbReference type="Proteomes" id="UP000283387">
    <property type="component" value="Unassembled WGS sequence"/>
</dbReference>
<evidence type="ECO:0000313" key="9">
    <source>
        <dbReference type="Proteomes" id="UP000283387"/>
    </source>
</evidence>
<keyword evidence="8" id="KW-0449">Lipoprotein</keyword>
<keyword evidence="2 7" id="KW-1003">Cell membrane</keyword>
<dbReference type="AlphaFoldDB" id="A0A419W3R1"/>
<feature type="transmembrane region" description="Helical" evidence="7">
    <location>
        <begin position="93"/>
        <end position="115"/>
    </location>
</feature>
<name>A0A419W3R1_9BACT</name>
<reference evidence="8 9" key="1">
    <citation type="submission" date="2018-09" db="EMBL/GenBank/DDBJ databases">
        <title>Genomic Encyclopedia of Archaeal and Bacterial Type Strains, Phase II (KMG-II): from individual species to whole genera.</title>
        <authorList>
            <person name="Goeker M."/>
        </authorList>
    </citation>
    <scope>NUCLEOTIDE SEQUENCE [LARGE SCALE GENOMIC DNA]</scope>
    <source>
        <strain evidence="8 9">DSM 27148</strain>
    </source>
</reference>
<organism evidence="8 9">
    <name type="scientific">Mangrovibacterium diazotrophicum</name>
    <dbReference type="NCBI Taxonomy" id="1261403"/>
    <lineage>
        <taxon>Bacteria</taxon>
        <taxon>Pseudomonadati</taxon>
        <taxon>Bacteroidota</taxon>
        <taxon>Bacteroidia</taxon>
        <taxon>Marinilabiliales</taxon>
        <taxon>Prolixibacteraceae</taxon>
        <taxon>Mangrovibacterium</taxon>
    </lineage>
</organism>
<evidence type="ECO:0000256" key="6">
    <source>
        <dbReference type="ARBA" id="ARBA00023136"/>
    </source>
</evidence>
<feature type="transmembrane region" description="Helical" evidence="7">
    <location>
        <begin position="59"/>
        <end position="81"/>
    </location>
</feature>
<dbReference type="UniPathway" id="UPA00664"/>
<dbReference type="HAMAP" id="MF_01147">
    <property type="entry name" value="Lgt"/>
    <property type="match status" value="1"/>
</dbReference>
<dbReference type="EC" id="2.5.1.145" evidence="7"/>
<feature type="transmembrane region" description="Helical" evidence="7">
    <location>
        <begin position="16"/>
        <end position="39"/>
    </location>
</feature>
<feature type="transmembrane region" description="Helical" evidence="7">
    <location>
        <begin position="206"/>
        <end position="223"/>
    </location>
</feature>
<evidence type="ECO:0000256" key="5">
    <source>
        <dbReference type="ARBA" id="ARBA00022989"/>
    </source>
</evidence>
<dbReference type="GO" id="GO:0008961">
    <property type="term" value="F:phosphatidylglycerol-prolipoprotein diacylglyceryl transferase activity"/>
    <property type="evidence" value="ECO:0007669"/>
    <property type="project" value="UniProtKB-UniRule"/>
</dbReference>